<evidence type="ECO:0000313" key="4">
    <source>
        <dbReference type="Proteomes" id="UP000800235"/>
    </source>
</evidence>
<dbReference type="OrthoDB" id="1923159at2759"/>
<feature type="region of interest" description="Disordered" evidence="2">
    <location>
        <begin position="1"/>
        <end position="252"/>
    </location>
</feature>
<gene>
    <name evidence="3" type="ORF">EJ08DRAFT_494215</name>
</gene>
<evidence type="ECO:0000256" key="2">
    <source>
        <dbReference type="SAM" id="MobiDB-lite"/>
    </source>
</evidence>
<feature type="compositionally biased region" description="Polar residues" evidence="2">
    <location>
        <begin position="48"/>
        <end position="66"/>
    </location>
</feature>
<feature type="region of interest" description="Disordered" evidence="2">
    <location>
        <begin position="427"/>
        <end position="521"/>
    </location>
</feature>
<evidence type="ECO:0000256" key="1">
    <source>
        <dbReference type="SAM" id="Coils"/>
    </source>
</evidence>
<dbReference type="AlphaFoldDB" id="A0A9P4NYS0"/>
<keyword evidence="1" id="KW-0175">Coiled coil</keyword>
<protein>
    <submittedName>
        <fullName evidence="3">Uncharacterized protein</fullName>
    </submittedName>
</protein>
<dbReference type="Proteomes" id="UP000800235">
    <property type="component" value="Unassembled WGS sequence"/>
</dbReference>
<comment type="caution">
    <text evidence="3">The sequence shown here is derived from an EMBL/GenBank/DDBJ whole genome shotgun (WGS) entry which is preliminary data.</text>
</comment>
<feature type="compositionally biased region" description="Low complexity" evidence="2">
    <location>
        <begin position="76"/>
        <end position="86"/>
    </location>
</feature>
<organism evidence="3 4">
    <name type="scientific">Tothia fuscella</name>
    <dbReference type="NCBI Taxonomy" id="1048955"/>
    <lineage>
        <taxon>Eukaryota</taxon>
        <taxon>Fungi</taxon>
        <taxon>Dikarya</taxon>
        <taxon>Ascomycota</taxon>
        <taxon>Pezizomycotina</taxon>
        <taxon>Dothideomycetes</taxon>
        <taxon>Pleosporomycetidae</taxon>
        <taxon>Venturiales</taxon>
        <taxon>Cylindrosympodiaceae</taxon>
        <taxon>Tothia</taxon>
    </lineage>
</organism>
<evidence type="ECO:0000313" key="3">
    <source>
        <dbReference type="EMBL" id="KAF2434145.1"/>
    </source>
</evidence>
<proteinExistence type="predicted"/>
<feature type="compositionally biased region" description="Polar residues" evidence="2">
    <location>
        <begin position="510"/>
        <end position="521"/>
    </location>
</feature>
<dbReference type="EMBL" id="MU007017">
    <property type="protein sequence ID" value="KAF2434145.1"/>
    <property type="molecule type" value="Genomic_DNA"/>
</dbReference>
<feature type="coiled-coil region" evidence="1">
    <location>
        <begin position="557"/>
        <end position="584"/>
    </location>
</feature>
<feature type="compositionally biased region" description="Basic and acidic residues" evidence="2">
    <location>
        <begin position="156"/>
        <end position="176"/>
    </location>
</feature>
<name>A0A9P4NYS0_9PEZI</name>
<keyword evidence="4" id="KW-1185">Reference proteome</keyword>
<feature type="compositionally biased region" description="Pro residues" evidence="2">
    <location>
        <begin position="212"/>
        <end position="227"/>
    </location>
</feature>
<sequence length="597" mass="63267">MRRVTQPRTLRITETPKTEIPPALPTPAPVTPAAVSTPVLPPAAVSTIRKQASRRASVTSTAQPGTPISDRMDIMSTTSASASRASSPPPITTNKRSKKDRKAKAAKDAEIAAAISAPKDEPAEEAAPILTRKTKAKKAIKQSVPVPGPKFQPPKMQEEKFESHADAVDRPAEKPNQELGDSDVELPPPQPRAKTAKLSGKGKAKAKAASPSPVPVPESHPASPAPITPTTTDIVKASGSGGRVQTPTQAQQEKDIKTITAQTILHALDCTHQLALSTLNLLKPLTQQSELKRLGIDPFTSADLQNHIEQLRFELSAADDALLKQGKAVRRDLNRDGSGRISGRTMVNPSDKTRLTCLTVEEENKFLELDSRTKGAKGVGKWGGGRGLDELARLGGSGSIGQSEAVKMLNIATETLDGALRDVQAAQREAQRQANEARRVVDEAANSGNNGGFGNEAGDYVNQFVPPSVDSSGLPPQQPPPPSMMIPQSQQHPAQSILGLSHQHPAHSQPGPSQSRFEPDSTFTADSLQEAMATAGAIASGRGVPLTRSGALGNDKVREGERLLQEARKETEAWEKKFNGLVKKNRKVVLGAVGGGA</sequence>
<feature type="compositionally biased region" description="Low complexity" evidence="2">
    <location>
        <begin position="31"/>
        <end position="46"/>
    </location>
</feature>
<feature type="compositionally biased region" description="Basic and acidic residues" evidence="2">
    <location>
        <begin position="429"/>
        <end position="442"/>
    </location>
</feature>
<accession>A0A9P4NYS0</accession>
<reference evidence="3" key="1">
    <citation type="journal article" date="2020" name="Stud. Mycol.">
        <title>101 Dothideomycetes genomes: a test case for predicting lifestyles and emergence of pathogens.</title>
        <authorList>
            <person name="Haridas S."/>
            <person name="Albert R."/>
            <person name="Binder M."/>
            <person name="Bloem J."/>
            <person name="Labutti K."/>
            <person name="Salamov A."/>
            <person name="Andreopoulos B."/>
            <person name="Baker S."/>
            <person name="Barry K."/>
            <person name="Bills G."/>
            <person name="Bluhm B."/>
            <person name="Cannon C."/>
            <person name="Castanera R."/>
            <person name="Culley D."/>
            <person name="Daum C."/>
            <person name="Ezra D."/>
            <person name="Gonzalez J."/>
            <person name="Henrissat B."/>
            <person name="Kuo A."/>
            <person name="Liang C."/>
            <person name="Lipzen A."/>
            <person name="Lutzoni F."/>
            <person name="Magnuson J."/>
            <person name="Mondo S."/>
            <person name="Nolan M."/>
            <person name="Ohm R."/>
            <person name="Pangilinan J."/>
            <person name="Park H.-J."/>
            <person name="Ramirez L."/>
            <person name="Alfaro M."/>
            <person name="Sun H."/>
            <person name="Tritt A."/>
            <person name="Yoshinaga Y."/>
            <person name="Zwiers L.-H."/>
            <person name="Turgeon B."/>
            <person name="Goodwin S."/>
            <person name="Spatafora J."/>
            <person name="Crous P."/>
            <person name="Grigoriev I."/>
        </authorList>
    </citation>
    <scope>NUCLEOTIDE SEQUENCE</scope>
    <source>
        <strain evidence="3">CBS 130266</strain>
    </source>
</reference>